<reference evidence="1 2" key="1">
    <citation type="journal article" date="2015" name="Nature">
        <title>rRNA introns, odd ribosomes, and small enigmatic genomes across a large radiation of phyla.</title>
        <authorList>
            <person name="Brown C.T."/>
            <person name="Hug L.A."/>
            <person name="Thomas B.C."/>
            <person name="Sharon I."/>
            <person name="Castelle C.J."/>
            <person name="Singh A."/>
            <person name="Wilkins M.J."/>
            <person name="Williams K.H."/>
            <person name="Banfield J.F."/>
        </authorList>
    </citation>
    <scope>NUCLEOTIDE SEQUENCE [LARGE SCALE GENOMIC DNA]</scope>
</reference>
<organism evidence="1 2">
    <name type="scientific">Candidatus Nomurabacteria bacterium GW2011_GWC2_42_20</name>
    <dbReference type="NCBI Taxonomy" id="1618756"/>
    <lineage>
        <taxon>Bacteria</taxon>
        <taxon>Candidatus Nomuraibacteriota</taxon>
    </lineage>
</organism>
<comment type="caution">
    <text evidence="1">The sequence shown here is derived from an EMBL/GenBank/DDBJ whole genome shotgun (WGS) entry which is preliminary data.</text>
</comment>
<name>A0A0G0ZFV5_9BACT</name>
<proteinExistence type="predicted"/>
<protein>
    <submittedName>
        <fullName evidence="1">Uncharacterized protein</fullName>
    </submittedName>
</protein>
<dbReference type="Proteomes" id="UP000034704">
    <property type="component" value="Unassembled WGS sequence"/>
</dbReference>
<evidence type="ECO:0000313" key="2">
    <source>
        <dbReference type="Proteomes" id="UP000034704"/>
    </source>
</evidence>
<accession>A0A0G0ZFV5</accession>
<sequence>MESQHYIQSKNTEISQGDIFRDLSFSYKIPSDDGDLLIQFPFPYAVVLTQACDLSQHYNQLKKNLQLDAIGTDEALSKKSDDKILDTILVCPAYPHEKFLEGQHIEERKMNDFDGKKGQASALKHLILNERYHRYHYLSAFGDDASRIFPEMIIDFKRFHTIPLEALVMNYHKSYLGSLRELYRERLSQRFSNYLSRIGLPDDQKE</sequence>
<dbReference type="AlphaFoldDB" id="A0A0G0ZFV5"/>
<dbReference type="STRING" id="1618756.UV12_C0006G0024"/>
<gene>
    <name evidence="1" type="ORF">UV12_C0006G0024</name>
</gene>
<evidence type="ECO:0000313" key="1">
    <source>
        <dbReference type="EMBL" id="KKS47600.1"/>
    </source>
</evidence>
<dbReference type="EMBL" id="LCDG01000006">
    <property type="protein sequence ID" value="KKS47600.1"/>
    <property type="molecule type" value="Genomic_DNA"/>
</dbReference>